<sequence length="129" mass="14326">MAILSSSDRFAGFQVLFFSEAAAGAAFLWNESKISKSLLLLILIAAFPQAMSHRRKGAVAVSKSKEKCQTKMWPTKLFTARTAYRKSIHRAVALQPWTYAPCRSSRLWGAPRGNTNDAIISSYGKRPCK</sequence>
<reference evidence="1 2" key="1">
    <citation type="journal article" date="2022" name="Hortic Res">
        <title>A haplotype resolved chromosomal level avocado genome allows analysis of novel avocado genes.</title>
        <authorList>
            <person name="Nath O."/>
            <person name="Fletcher S.J."/>
            <person name="Hayward A."/>
            <person name="Shaw L.M."/>
            <person name="Masouleh A.K."/>
            <person name="Furtado A."/>
            <person name="Henry R.J."/>
            <person name="Mitter N."/>
        </authorList>
    </citation>
    <scope>NUCLEOTIDE SEQUENCE [LARGE SCALE GENOMIC DNA]</scope>
    <source>
        <strain evidence="2">cv. Hass</strain>
    </source>
</reference>
<proteinExistence type="predicted"/>
<name>A0ACC2LJD5_PERAE</name>
<comment type="caution">
    <text evidence="1">The sequence shown here is derived from an EMBL/GenBank/DDBJ whole genome shotgun (WGS) entry which is preliminary data.</text>
</comment>
<accession>A0ACC2LJD5</accession>
<dbReference type="Proteomes" id="UP001234297">
    <property type="component" value="Chromosome 8"/>
</dbReference>
<dbReference type="EMBL" id="CM056816">
    <property type="protein sequence ID" value="KAJ8633570.1"/>
    <property type="molecule type" value="Genomic_DNA"/>
</dbReference>
<gene>
    <name evidence="1" type="ORF">MRB53_026906</name>
</gene>
<organism evidence="1 2">
    <name type="scientific">Persea americana</name>
    <name type="common">Avocado</name>
    <dbReference type="NCBI Taxonomy" id="3435"/>
    <lineage>
        <taxon>Eukaryota</taxon>
        <taxon>Viridiplantae</taxon>
        <taxon>Streptophyta</taxon>
        <taxon>Embryophyta</taxon>
        <taxon>Tracheophyta</taxon>
        <taxon>Spermatophyta</taxon>
        <taxon>Magnoliopsida</taxon>
        <taxon>Magnoliidae</taxon>
        <taxon>Laurales</taxon>
        <taxon>Lauraceae</taxon>
        <taxon>Persea</taxon>
    </lineage>
</organism>
<protein>
    <submittedName>
        <fullName evidence="1">Uncharacterized protein</fullName>
    </submittedName>
</protein>
<keyword evidence="2" id="KW-1185">Reference proteome</keyword>
<evidence type="ECO:0000313" key="2">
    <source>
        <dbReference type="Proteomes" id="UP001234297"/>
    </source>
</evidence>
<evidence type="ECO:0000313" key="1">
    <source>
        <dbReference type="EMBL" id="KAJ8633570.1"/>
    </source>
</evidence>